<evidence type="ECO:0000256" key="6">
    <source>
        <dbReference type="ARBA" id="ARBA00023033"/>
    </source>
</evidence>
<proteinExistence type="inferred from homology"/>
<comment type="similarity">
    <text evidence="1 7">Belongs to the SsuD family.</text>
</comment>
<sequence>MQVFWFIPTHGDSRYLGTGEGARQLSHDYIKQVAIAADSLGYEGVLIPTGRSCEDPWVVASSLLPVTKRLKFLVAVRPGLHQPSLAARMAASFDRLSEGRLLINLVTGGDQAELEGDGVFLDHATRYEQSAEFIRIWREILARSHEGKSLDFEGQHLSVKGAKLLFPPLQKPYPPVYFGGSSAAAHDLAAEQVDAYLTWGEPPAEVAKKIADVREKAARHGRSVKFGIRLHVIVRETDEEAWADAERLISRLKDETVVQAQAAFARMDSEGQRRMAQLHARARNKAPTLGTDASSLPPEGAQSPRGGPSAIGRTREDLEISPNLWAGVGLVRGGAGTALVGSAQTVADRITEYADLGIDTFVLSGYPHLEEAYRFAELVFPLLPVNVRQKLGGGNPGGPFGETVANLYAPGVDTPGGAVPSAAASRETVRVSQS</sequence>
<evidence type="ECO:0000256" key="2">
    <source>
        <dbReference type="ARBA" id="ARBA00012113"/>
    </source>
</evidence>
<keyword evidence="6 7" id="KW-0503">Monooxygenase</keyword>
<dbReference type="CDD" id="cd01094">
    <property type="entry name" value="Alkanesulfonate_monoxygenase"/>
    <property type="match status" value="1"/>
</dbReference>
<dbReference type="PANTHER" id="PTHR42847:SF4">
    <property type="entry name" value="ALKANESULFONATE MONOOXYGENASE-RELATED"/>
    <property type="match status" value="1"/>
</dbReference>
<evidence type="ECO:0000256" key="7">
    <source>
        <dbReference type="HAMAP-Rule" id="MF_01229"/>
    </source>
</evidence>
<dbReference type="NCBIfam" id="NF001939">
    <property type="entry name" value="PRK00719.1"/>
    <property type="match status" value="1"/>
</dbReference>
<keyword evidence="4 7" id="KW-0288">FMN</keyword>
<evidence type="ECO:0000256" key="4">
    <source>
        <dbReference type="ARBA" id="ARBA00022643"/>
    </source>
</evidence>
<dbReference type="EMBL" id="CP125947">
    <property type="protein sequence ID" value="WHS63870.1"/>
    <property type="molecule type" value="Genomic_DNA"/>
</dbReference>
<keyword evidence="3 7" id="KW-0285">Flavoprotein</keyword>
<evidence type="ECO:0000313" key="11">
    <source>
        <dbReference type="Proteomes" id="UP001240697"/>
    </source>
</evidence>
<dbReference type="EC" id="1.14.14.5" evidence="2 7"/>
<gene>
    <name evidence="7" type="primary">ssuD</name>
    <name evidence="10" type="ORF">QMY55_15225</name>
</gene>
<organism evidence="10 11">
    <name type="scientific">Comamonas resistens</name>
    <dbReference type="NCBI Taxonomy" id="3046670"/>
    <lineage>
        <taxon>Bacteria</taxon>
        <taxon>Pseudomonadati</taxon>
        <taxon>Pseudomonadota</taxon>
        <taxon>Betaproteobacteria</taxon>
        <taxon>Burkholderiales</taxon>
        <taxon>Comamonadaceae</taxon>
        <taxon>Comamonas</taxon>
    </lineage>
</organism>
<feature type="region of interest" description="Disordered" evidence="8">
    <location>
        <begin position="281"/>
        <end position="312"/>
    </location>
</feature>
<dbReference type="GO" id="GO:0008726">
    <property type="term" value="F:alkanesulfonate monooxygenase activity"/>
    <property type="evidence" value="ECO:0007669"/>
    <property type="project" value="UniProtKB-EC"/>
</dbReference>
<dbReference type="Gene3D" id="3.20.20.30">
    <property type="entry name" value="Luciferase-like domain"/>
    <property type="match status" value="1"/>
</dbReference>
<feature type="domain" description="Luciferase-like" evidence="9">
    <location>
        <begin position="1"/>
        <end position="359"/>
    </location>
</feature>
<dbReference type="InterPro" id="IPR050172">
    <property type="entry name" value="SsuD_RutA_monooxygenase"/>
</dbReference>
<comment type="catalytic activity">
    <reaction evidence="7">
        <text>an alkanesulfonate + FMNH2 + O2 = an aldehyde + FMN + sulfite + H2O + 2 H(+)</text>
        <dbReference type="Rhea" id="RHEA:23064"/>
        <dbReference type="ChEBI" id="CHEBI:15377"/>
        <dbReference type="ChEBI" id="CHEBI:15378"/>
        <dbReference type="ChEBI" id="CHEBI:15379"/>
        <dbReference type="ChEBI" id="CHEBI:17359"/>
        <dbReference type="ChEBI" id="CHEBI:17478"/>
        <dbReference type="ChEBI" id="CHEBI:57618"/>
        <dbReference type="ChEBI" id="CHEBI:58210"/>
        <dbReference type="ChEBI" id="CHEBI:134249"/>
        <dbReference type="EC" id="1.14.14.5"/>
    </reaction>
</comment>
<dbReference type="HAMAP" id="MF_01229">
    <property type="entry name" value="Alkanesulf_monooxygen"/>
    <property type="match status" value="1"/>
</dbReference>
<dbReference type="Proteomes" id="UP001240697">
    <property type="component" value="Chromosome"/>
</dbReference>
<name>A0ABY8SMB4_9BURK</name>
<reference evidence="10 11" key="1">
    <citation type="submission" date="2023-05" db="EMBL/GenBank/DDBJ databases">
        <authorList>
            <person name="Yin Y."/>
            <person name="Lu Z."/>
        </authorList>
    </citation>
    <scope>NUCLEOTIDE SEQUENCE [LARGE SCALE GENOMIC DNA]</scope>
    <source>
        <strain evidence="10 11">ZM22</strain>
    </source>
</reference>
<evidence type="ECO:0000256" key="1">
    <source>
        <dbReference type="ARBA" id="ARBA00007044"/>
    </source>
</evidence>
<keyword evidence="11" id="KW-1185">Reference proteome</keyword>
<evidence type="ECO:0000256" key="8">
    <source>
        <dbReference type="SAM" id="MobiDB-lite"/>
    </source>
</evidence>
<dbReference type="SUPFAM" id="SSF51679">
    <property type="entry name" value="Bacterial luciferase-like"/>
    <property type="match status" value="1"/>
</dbReference>
<dbReference type="Pfam" id="PF00296">
    <property type="entry name" value="Bac_luciferase"/>
    <property type="match status" value="1"/>
</dbReference>
<dbReference type="RefSeq" id="WP_283485027.1">
    <property type="nucleotide sequence ID" value="NZ_CP125947.1"/>
</dbReference>
<dbReference type="InterPro" id="IPR036661">
    <property type="entry name" value="Luciferase-like_sf"/>
</dbReference>
<evidence type="ECO:0000259" key="9">
    <source>
        <dbReference type="Pfam" id="PF00296"/>
    </source>
</evidence>
<dbReference type="InterPro" id="IPR019911">
    <property type="entry name" value="Alkanesulphonate_mOase_FMN-dep"/>
</dbReference>
<keyword evidence="5 7" id="KW-0560">Oxidoreductase</keyword>
<dbReference type="InterPro" id="IPR011251">
    <property type="entry name" value="Luciferase-like_dom"/>
</dbReference>
<evidence type="ECO:0000313" key="10">
    <source>
        <dbReference type="EMBL" id="WHS63870.1"/>
    </source>
</evidence>
<dbReference type="PANTHER" id="PTHR42847">
    <property type="entry name" value="ALKANESULFONATE MONOOXYGENASE"/>
    <property type="match status" value="1"/>
</dbReference>
<comment type="function">
    <text evidence="7">Catalyzes the desulfonation of aliphatic sulfonates.</text>
</comment>
<evidence type="ECO:0000256" key="5">
    <source>
        <dbReference type="ARBA" id="ARBA00023002"/>
    </source>
</evidence>
<evidence type="ECO:0000256" key="3">
    <source>
        <dbReference type="ARBA" id="ARBA00022630"/>
    </source>
</evidence>
<protein>
    <recommendedName>
        <fullName evidence="2 7">Alkanesulfonate monooxygenase</fullName>
        <ecNumber evidence="2 7">1.14.14.5</ecNumber>
    </recommendedName>
    <alternativeName>
        <fullName evidence="7">FMNH2-dependent aliphatic sulfonate monooxygenase</fullName>
    </alternativeName>
</protein>
<accession>A0ABY8SMB4</accession>